<dbReference type="AlphaFoldDB" id="A0A383E2I0"/>
<accession>A0A383E2I0</accession>
<protein>
    <submittedName>
        <fullName evidence="1">Uncharacterized protein</fullName>
    </submittedName>
</protein>
<sequence length="27" mass="3291">MISKKDKYGRRVMNLRPILYGYIFTLN</sequence>
<gene>
    <name evidence="1" type="ORF">METZ01_LOCUS503459</name>
</gene>
<name>A0A383E2I0_9ZZZZ</name>
<dbReference type="EMBL" id="UINC01222018">
    <property type="protein sequence ID" value="SVE50605.1"/>
    <property type="molecule type" value="Genomic_DNA"/>
</dbReference>
<evidence type="ECO:0000313" key="1">
    <source>
        <dbReference type="EMBL" id="SVE50605.1"/>
    </source>
</evidence>
<reference evidence="1" key="1">
    <citation type="submission" date="2018-05" db="EMBL/GenBank/DDBJ databases">
        <authorList>
            <person name="Lanie J.A."/>
            <person name="Ng W.-L."/>
            <person name="Kazmierczak K.M."/>
            <person name="Andrzejewski T.M."/>
            <person name="Davidsen T.M."/>
            <person name="Wayne K.J."/>
            <person name="Tettelin H."/>
            <person name="Glass J.I."/>
            <person name="Rusch D."/>
            <person name="Podicherti R."/>
            <person name="Tsui H.-C.T."/>
            <person name="Winkler M.E."/>
        </authorList>
    </citation>
    <scope>NUCLEOTIDE SEQUENCE</scope>
</reference>
<proteinExistence type="predicted"/>
<feature type="non-terminal residue" evidence="1">
    <location>
        <position position="27"/>
    </location>
</feature>
<organism evidence="1">
    <name type="scientific">marine metagenome</name>
    <dbReference type="NCBI Taxonomy" id="408172"/>
    <lineage>
        <taxon>unclassified sequences</taxon>
        <taxon>metagenomes</taxon>
        <taxon>ecological metagenomes</taxon>
    </lineage>
</organism>